<sequence>MLTLEQIREQLQDRRLTVIAERTKLHPNTLRDIRNNADCNPSHRVLAALSEYLTSSAQAALCNG</sequence>
<protein>
    <recommendedName>
        <fullName evidence="2">HTH_XRE domain containing protein</fullName>
    </recommendedName>
</protein>
<proteinExistence type="predicted"/>
<evidence type="ECO:0000313" key="1">
    <source>
        <dbReference type="EMBL" id="CAB4200557.1"/>
    </source>
</evidence>
<dbReference type="Gene3D" id="1.10.260.40">
    <property type="entry name" value="lambda repressor-like DNA-binding domains"/>
    <property type="match status" value="1"/>
</dbReference>
<dbReference type="EMBL" id="LR797288">
    <property type="protein sequence ID" value="CAB4200557.1"/>
    <property type="molecule type" value="Genomic_DNA"/>
</dbReference>
<evidence type="ECO:0008006" key="2">
    <source>
        <dbReference type="Google" id="ProtNLM"/>
    </source>
</evidence>
<dbReference type="InterPro" id="IPR010982">
    <property type="entry name" value="Lambda_DNA-bd_dom_sf"/>
</dbReference>
<name>A0A6J5RXA0_9CAUD</name>
<dbReference type="GO" id="GO:0003677">
    <property type="term" value="F:DNA binding"/>
    <property type="evidence" value="ECO:0007669"/>
    <property type="project" value="InterPro"/>
</dbReference>
<organism evidence="1">
    <name type="scientific">uncultured Caudovirales phage</name>
    <dbReference type="NCBI Taxonomy" id="2100421"/>
    <lineage>
        <taxon>Viruses</taxon>
        <taxon>Duplodnaviria</taxon>
        <taxon>Heunggongvirae</taxon>
        <taxon>Uroviricota</taxon>
        <taxon>Caudoviricetes</taxon>
        <taxon>Peduoviridae</taxon>
        <taxon>Maltschvirus</taxon>
        <taxon>Maltschvirus maltsch</taxon>
    </lineage>
</organism>
<gene>
    <name evidence="1" type="ORF">UFOVP1355_52</name>
</gene>
<accession>A0A6J5RXA0</accession>
<reference evidence="1" key="1">
    <citation type="submission" date="2020-05" db="EMBL/GenBank/DDBJ databases">
        <authorList>
            <person name="Chiriac C."/>
            <person name="Salcher M."/>
            <person name="Ghai R."/>
            <person name="Kavagutti S V."/>
        </authorList>
    </citation>
    <scope>NUCLEOTIDE SEQUENCE</scope>
</reference>